<name>A0A7D5GJY0_9EURY</name>
<evidence type="ECO:0000256" key="3">
    <source>
        <dbReference type="ARBA" id="ARBA00022475"/>
    </source>
</evidence>
<evidence type="ECO:0000256" key="5">
    <source>
        <dbReference type="ARBA" id="ARBA00022989"/>
    </source>
</evidence>
<proteinExistence type="inferred from homology"/>
<feature type="transmembrane region" description="Helical" evidence="7">
    <location>
        <begin position="178"/>
        <end position="201"/>
    </location>
</feature>
<dbReference type="AlphaFoldDB" id="A0A7D5GJY0"/>
<dbReference type="EMBL" id="CP058601">
    <property type="protein sequence ID" value="QLG48172.1"/>
    <property type="molecule type" value="Genomic_DNA"/>
</dbReference>
<organism evidence="9 10">
    <name type="scientific">Natrinema halophilum</name>
    <dbReference type="NCBI Taxonomy" id="1699371"/>
    <lineage>
        <taxon>Archaea</taxon>
        <taxon>Methanobacteriati</taxon>
        <taxon>Methanobacteriota</taxon>
        <taxon>Stenosarchaea group</taxon>
        <taxon>Halobacteria</taxon>
        <taxon>Halobacteriales</taxon>
        <taxon>Natrialbaceae</taxon>
        <taxon>Natrinema</taxon>
    </lineage>
</organism>
<evidence type="ECO:0000313" key="9">
    <source>
        <dbReference type="EMBL" id="QLG48172.1"/>
    </source>
</evidence>
<comment type="subcellular location">
    <subcellularLocation>
        <location evidence="1 7">Cell membrane</location>
        <topology evidence="1 7">Multi-pass membrane protein</topology>
    </subcellularLocation>
</comment>
<gene>
    <name evidence="9" type="ORF">HYG82_04580</name>
</gene>
<dbReference type="GO" id="GO:0055085">
    <property type="term" value="P:transmembrane transport"/>
    <property type="evidence" value="ECO:0007669"/>
    <property type="project" value="InterPro"/>
</dbReference>
<keyword evidence="4 7" id="KW-0812">Transmembrane</keyword>
<evidence type="ECO:0000256" key="1">
    <source>
        <dbReference type="ARBA" id="ARBA00004651"/>
    </source>
</evidence>
<dbReference type="PANTHER" id="PTHR43227">
    <property type="entry name" value="BLL4140 PROTEIN"/>
    <property type="match status" value="1"/>
</dbReference>
<keyword evidence="3" id="KW-1003">Cell membrane</keyword>
<evidence type="ECO:0000313" key="10">
    <source>
        <dbReference type="Proteomes" id="UP000509241"/>
    </source>
</evidence>
<evidence type="ECO:0000256" key="6">
    <source>
        <dbReference type="ARBA" id="ARBA00023136"/>
    </source>
</evidence>
<keyword evidence="5 7" id="KW-1133">Transmembrane helix</keyword>
<dbReference type="SUPFAM" id="SSF161098">
    <property type="entry name" value="MetI-like"/>
    <property type="match status" value="1"/>
</dbReference>
<dbReference type="InterPro" id="IPR050809">
    <property type="entry name" value="UgpAE/MalFG_permease"/>
</dbReference>
<feature type="transmembrane region" description="Helical" evidence="7">
    <location>
        <begin position="125"/>
        <end position="145"/>
    </location>
</feature>
<dbReference type="KEGG" id="haly:HYG82_04580"/>
<sequence length="313" mass="34740">MFSSTSGDLSDRVQERLPSGTKDIGIALVLPGLVLFSLFMLYPILYLVYLSLTDASSAGEVIGGDLSIIWFQNYIELFSEEAFWRSLGITWLYVFVSLAIKIVITLAIANVLTHNRVVWKRYMRAIIIIPMGFPPIFTISVWRGIFSPAKFGPVNVILSKLFLSPVQVSWMADRWAAFGAYVITEAWLAYPFMVIITVSALQDVPMELHDAAKVDGAGYFTRFIHVTLPAIRGPLIFASVLTAATSFQNFLIPWVFNEGGPGRQNELLLVYGYREALNFGNYGPGSAIMVVAIAFIGLFMWIAVKKTNLAEGV</sequence>
<feature type="transmembrane region" description="Helical" evidence="7">
    <location>
        <begin position="24"/>
        <end position="49"/>
    </location>
</feature>
<dbReference type="PANTHER" id="PTHR43227:SF7">
    <property type="entry name" value="ARABINOOLIGOSACCHARIDES TRANSPORT SYSTEM PERMEASE PROTEIN ARAP"/>
    <property type="match status" value="1"/>
</dbReference>
<dbReference type="RefSeq" id="WP_179259913.1">
    <property type="nucleotide sequence ID" value="NZ_CP058601.1"/>
</dbReference>
<evidence type="ECO:0000256" key="2">
    <source>
        <dbReference type="ARBA" id="ARBA00022448"/>
    </source>
</evidence>
<dbReference type="GeneID" id="56032541"/>
<dbReference type="InterPro" id="IPR035906">
    <property type="entry name" value="MetI-like_sf"/>
</dbReference>
<dbReference type="Gene3D" id="1.10.3720.10">
    <property type="entry name" value="MetI-like"/>
    <property type="match status" value="1"/>
</dbReference>
<comment type="similarity">
    <text evidence="7">Belongs to the binding-protein-dependent transport system permease family.</text>
</comment>
<feature type="transmembrane region" description="Helical" evidence="7">
    <location>
        <begin position="91"/>
        <end position="113"/>
    </location>
</feature>
<dbReference type="InterPro" id="IPR000515">
    <property type="entry name" value="MetI-like"/>
</dbReference>
<keyword evidence="2 7" id="KW-0813">Transport</keyword>
<dbReference type="PROSITE" id="PS50928">
    <property type="entry name" value="ABC_TM1"/>
    <property type="match status" value="1"/>
</dbReference>
<dbReference type="OrthoDB" id="18784at2157"/>
<accession>A0A7D5GJY0</accession>
<dbReference type="Proteomes" id="UP000509241">
    <property type="component" value="Chromosome"/>
</dbReference>
<evidence type="ECO:0000259" key="8">
    <source>
        <dbReference type="PROSITE" id="PS50928"/>
    </source>
</evidence>
<protein>
    <submittedName>
        <fullName evidence="9">Sugar ABC transporter permease</fullName>
    </submittedName>
</protein>
<dbReference type="GO" id="GO:0005886">
    <property type="term" value="C:plasma membrane"/>
    <property type="evidence" value="ECO:0007669"/>
    <property type="project" value="UniProtKB-SubCell"/>
</dbReference>
<keyword evidence="10" id="KW-1185">Reference proteome</keyword>
<dbReference type="Pfam" id="PF00528">
    <property type="entry name" value="BPD_transp_1"/>
    <property type="match status" value="1"/>
</dbReference>
<feature type="domain" description="ABC transmembrane type-1" evidence="8">
    <location>
        <begin position="87"/>
        <end position="303"/>
    </location>
</feature>
<dbReference type="CDD" id="cd06261">
    <property type="entry name" value="TM_PBP2"/>
    <property type="match status" value="1"/>
</dbReference>
<evidence type="ECO:0000256" key="4">
    <source>
        <dbReference type="ARBA" id="ARBA00022692"/>
    </source>
</evidence>
<feature type="transmembrane region" description="Helical" evidence="7">
    <location>
        <begin position="282"/>
        <end position="304"/>
    </location>
</feature>
<reference evidence="9 10" key="1">
    <citation type="submission" date="2020-07" db="EMBL/GenBank/DDBJ databases">
        <authorList>
            <person name="Cui H."/>
        </authorList>
    </citation>
    <scope>NUCLEOTIDE SEQUENCE [LARGE SCALE GENOMIC DNA]</scope>
    <source>
        <strain evidence="9 10">YPL8</strain>
    </source>
</reference>
<keyword evidence="6 7" id="KW-0472">Membrane</keyword>
<evidence type="ECO:0000256" key="7">
    <source>
        <dbReference type="RuleBase" id="RU363032"/>
    </source>
</evidence>